<dbReference type="RefSeq" id="WP_089674608.1">
    <property type="nucleotide sequence ID" value="NZ_FODB01000004.1"/>
</dbReference>
<feature type="transmembrane region" description="Helical" evidence="1">
    <location>
        <begin position="214"/>
        <end position="233"/>
    </location>
</feature>
<keyword evidence="1" id="KW-0812">Transmembrane</keyword>
<proteinExistence type="predicted"/>
<evidence type="ECO:0000313" key="2">
    <source>
        <dbReference type="EMBL" id="SEN16469.1"/>
    </source>
</evidence>
<accession>A0A1H8EAC4</accession>
<dbReference type="STRING" id="77097.SAMN04490369_100414"/>
<sequence length="268" mass="28505">MLEVPLTWQLAKLGLSVSMVLGLSAIAVRASPRIAGLLSGYPLGTALALFFIGLEISPTFATQSAVHTLAGFTATMALGAGYVITGRQPGIKGVISGVLGGFAAWLVMSTLLAQFSFTRFSGTLVTLCAIGVFSWLFRSIPDVKSTASSAFSWPALAARAGLATVIIFAITRIAHWLPPEWAGTLAAFPVTMLPFLLILHVGHGYAPVATVIKHYPMGLGSLLSYTLCVSYTYSTLGLFWGTLAGFLAATLWLLGWMQFTAWQQRRNA</sequence>
<feature type="transmembrane region" description="Helical" evidence="1">
    <location>
        <begin position="150"/>
        <end position="175"/>
    </location>
</feature>
<evidence type="ECO:0000313" key="3">
    <source>
        <dbReference type="Proteomes" id="UP000199493"/>
    </source>
</evidence>
<reference evidence="2 3" key="1">
    <citation type="submission" date="2016-10" db="EMBL/GenBank/DDBJ databases">
        <authorList>
            <person name="de Groot N.N."/>
        </authorList>
    </citation>
    <scope>NUCLEOTIDE SEQUENCE [LARGE SCALE GENOMIC DNA]</scope>
    <source>
        <strain evidence="2 3">558</strain>
    </source>
</reference>
<evidence type="ECO:0000256" key="1">
    <source>
        <dbReference type="SAM" id="Phobius"/>
    </source>
</evidence>
<feature type="transmembrane region" description="Helical" evidence="1">
    <location>
        <begin position="34"/>
        <end position="53"/>
    </location>
</feature>
<dbReference type="Proteomes" id="UP000199493">
    <property type="component" value="Unassembled WGS sequence"/>
</dbReference>
<gene>
    <name evidence="2" type="ORF">SAMN04490369_100414</name>
</gene>
<feature type="transmembrane region" description="Helical" evidence="1">
    <location>
        <begin position="181"/>
        <end position="202"/>
    </location>
</feature>
<protein>
    <submittedName>
        <fullName evidence="2">Uncharacterized protein</fullName>
    </submittedName>
</protein>
<feature type="transmembrane region" description="Helical" evidence="1">
    <location>
        <begin position="239"/>
        <end position="259"/>
    </location>
</feature>
<feature type="transmembrane region" description="Helical" evidence="1">
    <location>
        <begin position="65"/>
        <end position="84"/>
    </location>
</feature>
<feature type="transmembrane region" description="Helical" evidence="1">
    <location>
        <begin position="119"/>
        <end position="138"/>
    </location>
</feature>
<name>A0A1H8EAC4_9GAMM</name>
<feature type="transmembrane region" description="Helical" evidence="1">
    <location>
        <begin position="91"/>
        <end position="113"/>
    </location>
</feature>
<keyword evidence="1" id="KW-0472">Membrane</keyword>
<dbReference type="EMBL" id="FODB01000004">
    <property type="protein sequence ID" value="SEN16469.1"/>
    <property type="molecule type" value="Genomic_DNA"/>
</dbReference>
<keyword evidence="1" id="KW-1133">Transmembrane helix</keyword>
<organism evidence="2 3">
    <name type="scientific">Vreelandella aquamarina</name>
    <dbReference type="NCBI Taxonomy" id="77097"/>
    <lineage>
        <taxon>Bacteria</taxon>
        <taxon>Pseudomonadati</taxon>
        <taxon>Pseudomonadota</taxon>
        <taxon>Gammaproteobacteria</taxon>
        <taxon>Oceanospirillales</taxon>
        <taxon>Halomonadaceae</taxon>
        <taxon>Vreelandella</taxon>
    </lineage>
</organism>
<dbReference type="AlphaFoldDB" id="A0A1H8EAC4"/>
<feature type="transmembrane region" description="Helical" evidence="1">
    <location>
        <begin position="6"/>
        <end position="27"/>
    </location>
</feature>